<dbReference type="OrthoDB" id="3718129at2"/>
<proteinExistence type="predicted"/>
<evidence type="ECO:0000313" key="3">
    <source>
        <dbReference type="Proteomes" id="UP000298433"/>
    </source>
</evidence>
<keyword evidence="1" id="KW-0812">Transmembrane</keyword>
<accession>A0A4R8XTC0</accession>
<dbReference type="EMBL" id="SOGN01000027">
    <property type="protein sequence ID" value="TFC82073.1"/>
    <property type="molecule type" value="Genomic_DNA"/>
</dbReference>
<feature type="transmembrane region" description="Helical" evidence="1">
    <location>
        <begin position="131"/>
        <end position="156"/>
    </location>
</feature>
<keyword evidence="1" id="KW-1133">Transmembrane helix</keyword>
<feature type="transmembrane region" description="Helical" evidence="1">
    <location>
        <begin position="210"/>
        <end position="231"/>
    </location>
</feature>
<feature type="transmembrane region" description="Helical" evidence="1">
    <location>
        <begin position="92"/>
        <end position="111"/>
    </location>
</feature>
<evidence type="ECO:0000313" key="2">
    <source>
        <dbReference type="EMBL" id="TFC82073.1"/>
    </source>
</evidence>
<feature type="transmembrane region" description="Helical" evidence="1">
    <location>
        <begin position="60"/>
        <end position="80"/>
    </location>
</feature>
<organism evidence="2 3">
    <name type="scientific">Cryobacterium cheniae</name>
    <dbReference type="NCBI Taxonomy" id="1259262"/>
    <lineage>
        <taxon>Bacteria</taxon>
        <taxon>Bacillati</taxon>
        <taxon>Actinomycetota</taxon>
        <taxon>Actinomycetes</taxon>
        <taxon>Micrococcales</taxon>
        <taxon>Microbacteriaceae</taxon>
        <taxon>Cryobacterium</taxon>
    </lineage>
</organism>
<dbReference type="Proteomes" id="UP000298433">
    <property type="component" value="Unassembled WGS sequence"/>
</dbReference>
<keyword evidence="1" id="KW-0472">Membrane</keyword>
<sequence>MIIAAVLWALVAALASGTRRRTDQSILYAAVMIAVSLTLNVDAIYRATDSFLTGHNYADLLANLLLLIGVYFLSRAILRASSHSRARSTEKPFLIGAIVSSCLTITAFQFVDAPWSSDSFMRDFGDQPAACAYSLIQFTYLGIVVAVTGSICLQFAGRMSTAARRSGFYIVGAGCWAAVLNVFSIVGMDLTHLFGPPHLLALFSSAYDVLNVASLVLLCIGLSLPPILGWANDRLERRRLQLILPDLNRIWDKVSAQRLDLGRDSLSHTQGARRPDVDVAVHRTLVEIRDALLLEASAKDKLTDADLAILLGAETPTGARNTTE</sequence>
<name>A0A4R8XTC0_9MICO</name>
<dbReference type="RefSeq" id="WP_134369333.1">
    <property type="nucleotide sequence ID" value="NZ_SOGN01000027.1"/>
</dbReference>
<evidence type="ECO:0000256" key="1">
    <source>
        <dbReference type="SAM" id="Phobius"/>
    </source>
</evidence>
<feature type="transmembrane region" description="Helical" evidence="1">
    <location>
        <begin position="168"/>
        <end position="190"/>
    </location>
</feature>
<dbReference type="AlphaFoldDB" id="A0A4R8XTC0"/>
<keyword evidence="3" id="KW-1185">Reference proteome</keyword>
<reference evidence="2 3" key="1">
    <citation type="submission" date="2019-03" db="EMBL/GenBank/DDBJ databases">
        <title>Genomics of glacier-inhabiting Cryobacterium strains.</title>
        <authorList>
            <person name="Liu Q."/>
            <person name="Xin Y.-H."/>
        </authorList>
    </citation>
    <scope>NUCLEOTIDE SEQUENCE [LARGE SCALE GENOMIC DNA]</scope>
    <source>
        <strain evidence="2 3">TMT2-48-2</strain>
    </source>
</reference>
<gene>
    <name evidence="2" type="ORF">E3T23_05190</name>
</gene>
<comment type="caution">
    <text evidence="2">The sequence shown here is derived from an EMBL/GenBank/DDBJ whole genome shotgun (WGS) entry which is preliminary data.</text>
</comment>
<protein>
    <submittedName>
        <fullName evidence="2">Uncharacterized protein</fullName>
    </submittedName>
</protein>